<dbReference type="PROSITE" id="PS50280">
    <property type="entry name" value="SET"/>
    <property type="match status" value="1"/>
</dbReference>
<keyword evidence="3" id="KW-1185">Reference proteome</keyword>
<dbReference type="InterPro" id="IPR046341">
    <property type="entry name" value="SET_dom_sf"/>
</dbReference>
<proteinExistence type="predicted"/>
<dbReference type="OrthoDB" id="194692at2759"/>
<feature type="domain" description="SET" evidence="1">
    <location>
        <begin position="3"/>
        <end position="230"/>
    </location>
</feature>
<sequence>MTDTFRVTSHPERGRCAIATKALRPGDLIISEPTLAFAINDALVRKRCAVTGCDTNDITCAECANVEHYCDGVAEGGETRLARLVAAARARDREGLAGLVSHIDDVDDETLEFATYAAALARQWWPLSAKCSTERALEDVLRCHCNAFAVLLPTPALAHHKRPAMAGLGTRHGLAKEIGLAICPKAAVFNHSCAANAFARVRLRPGQSPSVEVRAIAPIAVDEEICISYADSVGDVTARRKVLRDSFFFDCACDRCTREETTPTPSFVIEGDAAAKATALEASSDPTARLVYAPLARCLESESKGEPLSPHVGGIVLENLRHAFGPGFGEEWGDRRIYPQ</sequence>
<evidence type="ECO:0000313" key="3">
    <source>
        <dbReference type="Proteomes" id="UP000789595"/>
    </source>
</evidence>
<dbReference type="InterPro" id="IPR001214">
    <property type="entry name" value="SET_dom"/>
</dbReference>
<dbReference type="Pfam" id="PF00856">
    <property type="entry name" value="SET"/>
    <property type="match status" value="1"/>
</dbReference>
<accession>A0A8J2WR62</accession>
<evidence type="ECO:0000313" key="2">
    <source>
        <dbReference type="EMBL" id="CAH0377382.1"/>
    </source>
</evidence>
<dbReference type="SUPFAM" id="SSF82199">
    <property type="entry name" value="SET domain"/>
    <property type="match status" value="1"/>
</dbReference>
<dbReference type="AlphaFoldDB" id="A0A8J2WR62"/>
<gene>
    <name evidence="2" type="ORF">PECAL_5P19330</name>
</gene>
<dbReference type="Gene3D" id="2.170.270.10">
    <property type="entry name" value="SET domain"/>
    <property type="match status" value="1"/>
</dbReference>
<dbReference type="CDD" id="cd20071">
    <property type="entry name" value="SET_SMYD"/>
    <property type="match status" value="1"/>
</dbReference>
<comment type="caution">
    <text evidence="2">The sequence shown here is derived from an EMBL/GenBank/DDBJ whole genome shotgun (WGS) entry which is preliminary data.</text>
</comment>
<dbReference type="Gene3D" id="1.10.220.160">
    <property type="match status" value="1"/>
</dbReference>
<dbReference type="Proteomes" id="UP000789595">
    <property type="component" value="Unassembled WGS sequence"/>
</dbReference>
<evidence type="ECO:0000259" key="1">
    <source>
        <dbReference type="PROSITE" id="PS50280"/>
    </source>
</evidence>
<name>A0A8J2WR62_9STRA</name>
<organism evidence="2 3">
    <name type="scientific">Pelagomonas calceolata</name>
    <dbReference type="NCBI Taxonomy" id="35677"/>
    <lineage>
        <taxon>Eukaryota</taxon>
        <taxon>Sar</taxon>
        <taxon>Stramenopiles</taxon>
        <taxon>Ochrophyta</taxon>
        <taxon>Pelagophyceae</taxon>
        <taxon>Pelagomonadales</taxon>
        <taxon>Pelagomonadaceae</taxon>
        <taxon>Pelagomonas</taxon>
    </lineage>
</organism>
<dbReference type="EMBL" id="CAKKNE010000005">
    <property type="protein sequence ID" value="CAH0377382.1"/>
    <property type="molecule type" value="Genomic_DNA"/>
</dbReference>
<protein>
    <recommendedName>
        <fullName evidence="1">SET domain-containing protein</fullName>
    </recommendedName>
</protein>
<dbReference type="PANTHER" id="PTHR12197">
    <property type="entry name" value="HISTONE-LYSINE N-METHYLTRANSFERASE SMYD"/>
    <property type="match status" value="1"/>
</dbReference>
<dbReference type="InterPro" id="IPR050869">
    <property type="entry name" value="H3K4_H4K5_MeTrfase"/>
</dbReference>
<reference evidence="2" key="1">
    <citation type="submission" date="2021-11" db="EMBL/GenBank/DDBJ databases">
        <authorList>
            <consortium name="Genoscope - CEA"/>
            <person name="William W."/>
        </authorList>
    </citation>
    <scope>NUCLEOTIDE SEQUENCE</scope>
</reference>